<gene>
    <name evidence="1" type="ORF">AVEN_2171_1</name>
</gene>
<proteinExistence type="predicted"/>
<dbReference type="EMBL" id="BGPR01002684">
    <property type="protein sequence ID" value="GBM77337.1"/>
    <property type="molecule type" value="Genomic_DNA"/>
</dbReference>
<evidence type="ECO:0000313" key="2">
    <source>
        <dbReference type="Proteomes" id="UP000499080"/>
    </source>
</evidence>
<sequence length="91" mass="10791">MTRHYENTFRDIVKCHANSTSTAIIAVRKVKPFQVDRKRAMLKEEDNILSNPVREDVNFFSQRGYYTEHSDVSSAITLCYYSYDQWRSFTL</sequence>
<dbReference type="Proteomes" id="UP000499080">
    <property type="component" value="Unassembled WGS sequence"/>
</dbReference>
<comment type="caution">
    <text evidence="1">The sequence shown here is derived from an EMBL/GenBank/DDBJ whole genome shotgun (WGS) entry which is preliminary data.</text>
</comment>
<name>A0A4Y2IHS9_ARAVE</name>
<organism evidence="1 2">
    <name type="scientific">Araneus ventricosus</name>
    <name type="common">Orbweaver spider</name>
    <name type="synonym">Epeira ventricosa</name>
    <dbReference type="NCBI Taxonomy" id="182803"/>
    <lineage>
        <taxon>Eukaryota</taxon>
        <taxon>Metazoa</taxon>
        <taxon>Ecdysozoa</taxon>
        <taxon>Arthropoda</taxon>
        <taxon>Chelicerata</taxon>
        <taxon>Arachnida</taxon>
        <taxon>Araneae</taxon>
        <taxon>Araneomorphae</taxon>
        <taxon>Entelegynae</taxon>
        <taxon>Araneoidea</taxon>
        <taxon>Araneidae</taxon>
        <taxon>Araneus</taxon>
    </lineage>
</organism>
<accession>A0A4Y2IHS9</accession>
<reference evidence="1 2" key="1">
    <citation type="journal article" date="2019" name="Sci. Rep.">
        <title>Orb-weaving spider Araneus ventricosus genome elucidates the spidroin gene catalogue.</title>
        <authorList>
            <person name="Kono N."/>
            <person name="Nakamura H."/>
            <person name="Ohtoshi R."/>
            <person name="Moran D.A.P."/>
            <person name="Shinohara A."/>
            <person name="Yoshida Y."/>
            <person name="Fujiwara M."/>
            <person name="Mori M."/>
            <person name="Tomita M."/>
            <person name="Arakawa K."/>
        </authorList>
    </citation>
    <scope>NUCLEOTIDE SEQUENCE [LARGE SCALE GENOMIC DNA]</scope>
</reference>
<keyword evidence="2" id="KW-1185">Reference proteome</keyword>
<dbReference type="AlphaFoldDB" id="A0A4Y2IHS9"/>
<protein>
    <submittedName>
        <fullName evidence="1">Uncharacterized protein</fullName>
    </submittedName>
</protein>
<evidence type="ECO:0000313" key="1">
    <source>
        <dbReference type="EMBL" id="GBM77337.1"/>
    </source>
</evidence>